<dbReference type="Pfam" id="PF02276">
    <property type="entry name" value="CytoC_RC"/>
    <property type="match status" value="1"/>
</dbReference>
<keyword evidence="6 10" id="KW-0479">Metal-binding</keyword>
<dbReference type="PIRSF" id="PIRSF000017">
    <property type="entry name" value="RC_cytochrome"/>
    <property type="match status" value="1"/>
</dbReference>
<evidence type="ECO:0000256" key="2">
    <source>
        <dbReference type="ARBA" id="ARBA00015978"/>
    </source>
</evidence>
<dbReference type="GO" id="GO:0005506">
    <property type="term" value="F:iron ion binding"/>
    <property type="evidence" value="ECO:0007669"/>
    <property type="project" value="InterPro"/>
</dbReference>
<name>A0A397QB89_9HYPH</name>
<feature type="binding site" description="covalent" evidence="9">
    <location>
        <position position="160"/>
    </location>
    <ligand>
        <name>heme</name>
        <dbReference type="ChEBI" id="CHEBI:30413"/>
        <label>2</label>
    </ligand>
</feature>
<evidence type="ECO:0000256" key="9">
    <source>
        <dbReference type="PIRSR" id="PIRSR000017-1"/>
    </source>
</evidence>
<dbReference type="InterPro" id="IPR023119">
    <property type="entry name" value="Multihaem_cyt_PRC_cyt_su-like"/>
</dbReference>
<reference evidence="11 12" key="1">
    <citation type="submission" date="2018-08" db="EMBL/GenBank/DDBJ databases">
        <title>Genomic Encyclopedia of Archaeal and Bacterial Type Strains, Phase II (KMG-II): from individual species to whole genera.</title>
        <authorList>
            <person name="Goeker M."/>
        </authorList>
    </citation>
    <scope>NUCLEOTIDE SEQUENCE [LARGE SCALE GENOMIC DNA]</scope>
    <source>
        <strain evidence="11 12">DSM 5002</strain>
    </source>
</reference>
<feature type="binding site" description="covalent" evidence="9">
    <location>
        <position position="114"/>
    </location>
    <ligand>
        <name>heme</name>
        <dbReference type="ChEBI" id="CHEBI:30413"/>
        <label>1</label>
    </ligand>
</feature>
<dbReference type="RefSeq" id="WP_119061512.1">
    <property type="nucleotide sequence ID" value="NZ_QXDF01000001.1"/>
</dbReference>
<dbReference type="GO" id="GO:0019684">
    <property type="term" value="P:photosynthesis, light reaction"/>
    <property type="evidence" value="ECO:0007669"/>
    <property type="project" value="InterPro"/>
</dbReference>
<dbReference type="NCBIfam" id="NF040706">
    <property type="entry name" value="photo_cyt_PufC"/>
    <property type="match status" value="1"/>
</dbReference>
<sequence length="343" mass="38177">MKLGISVGLVIVVMLTIAMIFSPDWDRPPIDVEQVGYRGTAMEHLTNPRRAEARQDINRVPPEPYPLESTEGDRAGDFYENVQVLGDTSVDQFNRLMAAITEWVAPADEGCNYCHAEGEPLSSDSLYTKVVSRRMLQMTQHINANWTQHVADTGVTCWTCHRGQPVPQNIWFKDPQEKGMQAFVQARTGQNRPQETVGLSSLPYEFQEQLATEDPQIRVIANRPLPTAAGGASIQQTESTYGLMIHMSESLGVNCTYCHNSRAVGEWSQSTPVRVNAWHGLQMVQNLNIEYLVPLRDTYPENRLGPLGDAPKANCATCHYGVNKPLYGAQMAKDYPSLTPASQ</sequence>
<feature type="binding site" description="axial binding residue" evidence="10">
    <location>
        <position position="149"/>
    </location>
    <ligand>
        <name>heme</name>
        <dbReference type="ChEBI" id="CHEBI:30413"/>
        <label>4</label>
    </ligand>
    <ligandPart>
        <name>Fe</name>
        <dbReference type="ChEBI" id="CHEBI:18248"/>
    </ligandPart>
</feature>
<accession>A0A397QB89</accession>
<dbReference type="GO" id="GO:0020037">
    <property type="term" value="F:heme binding"/>
    <property type="evidence" value="ECO:0007669"/>
    <property type="project" value="InterPro"/>
</dbReference>
<evidence type="ECO:0000256" key="3">
    <source>
        <dbReference type="ARBA" id="ARBA00022448"/>
    </source>
</evidence>
<feature type="binding site" description="axial binding residue" evidence="10">
    <location>
        <position position="319"/>
    </location>
    <ligand>
        <name>heme</name>
        <dbReference type="ChEBI" id="CHEBI:30413"/>
        <label>4</label>
    </ligand>
    <ligandPart>
        <name>Fe</name>
        <dbReference type="ChEBI" id="CHEBI:18248"/>
    </ligandPart>
</feature>
<comment type="caution">
    <text evidence="11">The sequence shown here is derived from an EMBL/GenBank/DDBJ whole genome shotgun (WGS) entry which is preliminary data.</text>
</comment>
<feature type="binding site" description="covalent" evidence="9">
    <location>
        <position position="318"/>
    </location>
    <ligand>
        <name>heme</name>
        <dbReference type="ChEBI" id="CHEBI:30413"/>
        <label>4</label>
    </ligand>
</feature>
<keyword evidence="3" id="KW-0813">Transport</keyword>
<protein>
    <recommendedName>
        <fullName evidence="2">Photosynthetic reaction center cytochrome c subunit</fullName>
    </recommendedName>
</protein>
<evidence type="ECO:0000256" key="4">
    <source>
        <dbReference type="ARBA" id="ARBA00022531"/>
    </source>
</evidence>
<organism evidence="11 12">
    <name type="scientific">Dichotomicrobium thermohalophilum</name>
    <dbReference type="NCBI Taxonomy" id="933063"/>
    <lineage>
        <taxon>Bacteria</taxon>
        <taxon>Pseudomonadati</taxon>
        <taxon>Pseudomonadota</taxon>
        <taxon>Alphaproteobacteria</taxon>
        <taxon>Hyphomicrobiales</taxon>
        <taxon>Hyphomicrobiaceae</taxon>
        <taxon>Dichotomicrobium</taxon>
    </lineage>
</organism>
<comment type="function">
    <text evidence="1">The reaction center of purple bacteria contains a tightly bound cytochrome molecule which re-reduces the photo oxidized primary electron donor.</text>
</comment>
<feature type="binding site" description="axial binding residue" evidence="10">
    <location>
        <position position="97"/>
    </location>
    <ligand>
        <name>heme</name>
        <dbReference type="ChEBI" id="CHEBI:30413"/>
        <label>1</label>
    </ligand>
    <ligandPart>
        <name>Fe</name>
        <dbReference type="ChEBI" id="CHEBI:18248"/>
    </ligandPart>
</feature>
<dbReference type="Proteomes" id="UP000266273">
    <property type="component" value="Unassembled WGS sequence"/>
</dbReference>
<dbReference type="GO" id="GO:0009055">
    <property type="term" value="F:electron transfer activity"/>
    <property type="evidence" value="ECO:0007669"/>
    <property type="project" value="InterPro"/>
</dbReference>
<feature type="binding site" description="covalent" evidence="9">
    <location>
        <position position="111"/>
    </location>
    <ligand>
        <name>heme</name>
        <dbReference type="ChEBI" id="CHEBI:30413"/>
        <label>1</label>
    </ligand>
</feature>
<dbReference type="OrthoDB" id="9813732at2"/>
<feature type="binding site" description="covalent" evidence="9">
    <location>
        <position position="315"/>
    </location>
    <ligand>
        <name>heme</name>
        <dbReference type="ChEBI" id="CHEBI:30413"/>
        <label>4</label>
    </ligand>
</feature>
<evidence type="ECO:0000256" key="5">
    <source>
        <dbReference type="ARBA" id="ARBA00022617"/>
    </source>
</evidence>
<feature type="binding site" description="axial binding residue" evidence="10">
    <location>
        <position position="115"/>
    </location>
    <ligand>
        <name>heme</name>
        <dbReference type="ChEBI" id="CHEBI:30413"/>
        <label>1</label>
    </ligand>
    <ligandPart>
        <name>Fe</name>
        <dbReference type="ChEBI" id="CHEBI:18248"/>
    </ligandPart>
</feature>
<comment type="PTM">
    <text evidence="9">Binds 4 heme groups per subunit.</text>
</comment>
<feature type="binding site" description="covalent" evidence="9">
    <location>
        <position position="255"/>
    </location>
    <ligand>
        <name>heme</name>
        <dbReference type="ChEBI" id="CHEBI:30413"/>
        <label>3</label>
    </ligand>
</feature>
<dbReference type="GO" id="GO:0030077">
    <property type="term" value="C:plasma membrane light-harvesting complex"/>
    <property type="evidence" value="ECO:0007669"/>
    <property type="project" value="InterPro"/>
</dbReference>
<keyword evidence="8 10" id="KW-0408">Iron</keyword>
<evidence type="ECO:0000313" key="12">
    <source>
        <dbReference type="Proteomes" id="UP000266273"/>
    </source>
</evidence>
<feature type="binding site" description="axial binding residue" evidence="10">
    <location>
        <position position="161"/>
    </location>
    <ligand>
        <name>heme</name>
        <dbReference type="ChEBI" id="CHEBI:30413"/>
        <label>2</label>
    </ligand>
    <ligandPart>
        <name>Fe</name>
        <dbReference type="ChEBI" id="CHEBI:18248"/>
    </ligandPart>
</feature>
<feature type="binding site" description="axial binding residue" evidence="10">
    <location>
        <position position="244"/>
    </location>
    <ligand>
        <name>heme</name>
        <dbReference type="ChEBI" id="CHEBI:30413"/>
        <label>3</label>
    </ligand>
    <ligandPart>
        <name>Fe</name>
        <dbReference type="ChEBI" id="CHEBI:18248"/>
    </ligandPart>
</feature>
<evidence type="ECO:0000256" key="1">
    <source>
        <dbReference type="ARBA" id="ARBA00003196"/>
    </source>
</evidence>
<dbReference type="SUPFAM" id="SSF48695">
    <property type="entry name" value="Multiheme cytochromes"/>
    <property type="match status" value="1"/>
</dbReference>
<gene>
    <name evidence="11" type="ORF">BXY53_1856</name>
</gene>
<evidence type="ECO:0000313" key="11">
    <source>
        <dbReference type="EMBL" id="RIA56747.1"/>
    </source>
</evidence>
<proteinExistence type="predicted"/>
<dbReference type="AlphaFoldDB" id="A0A397QB89"/>
<evidence type="ECO:0000256" key="10">
    <source>
        <dbReference type="PIRSR" id="PIRSR000017-2"/>
    </source>
</evidence>
<feature type="binding site" description="axial binding residue" evidence="10">
    <location>
        <position position="259"/>
    </location>
    <ligand>
        <name>heme</name>
        <dbReference type="ChEBI" id="CHEBI:30413"/>
        <label>3</label>
    </ligand>
    <ligandPart>
        <name>Fe</name>
        <dbReference type="ChEBI" id="CHEBI:18248"/>
    </ligandPart>
</feature>
<keyword evidence="5 9" id="KW-0349">Heme</keyword>
<dbReference type="CDD" id="cd09224">
    <property type="entry name" value="CytoC_RC"/>
    <property type="match status" value="1"/>
</dbReference>
<feature type="binding site" description="axial binding residue" evidence="10">
    <location>
        <position position="135"/>
    </location>
    <ligand>
        <name>heme</name>
        <dbReference type="ChEBI" id="CHEBI:30413"/>
        <label>2</label>
    </ligand>
    <ligandPart>
        <name>Fe</name>
        <dbReference type="ChEBI" id="CHEBI:18248"/>
    </ligandPart>
</feature>
<evidence type="ECO:0000256" key="6">
    <source>
        <dbReference type="ARBA" id="ARBA00022723"/>
    </source>
</evidence>
<dbReference type="InterPro" id="IPR003158">
    <property type="entry name" value="Photosyn_RC_cyt_c-su"/>
</dbReference>
<feature type="binding site" description="covalent" evidence="9">
    <location>
        <position position="258"/>
    </location>
    <ligand>
        <name>heme</name>
        <dbReference type="ChEBI" id="CHEBI:30413"/>
        <label>3</label>
    </ligand>
</feature>
<keyword evidence="7" id="KW-0249">Electron transport</keyword>
<dbReference type="Gene3D" id="1.10.468.10">
    <property type="entry name" value="Photosynthetic Reaction Center, subunit C, domain 2"/>
    <property type="match status" value="2"/>
</dbReference>
<keyword evidence="12" id="KW-1185">Reference proteome</keyword>
<keyword evidence="4" id="KW-0602">Photosynthesis</keyword>
<evidence type="ECO:0000256" key="8">
    <source>
        <dbReference type="ARBA" id="ARBA00023004"/>
    </source>
</evidence>
<feature type="binding site" description="covalent" evidence="9">
    <location>
        <position position="157"/>
    </location>
    <ligand>
        <name>heme</name>
        <dbReference type="ChEBI" id="CHEBI:30413"/>
        <label>2</label>
    </ligand>
</feature>
<dbReference type="InterPro" id="IPR036280">
    <property type="entry name" value="Multihaem_cyt_sf"/>
</dbReference>
<evidence type="ECO:0000256" key="7">
    <source>
        <dbReference type="ARBA" id="ARBA00022982"/>
    </source>
</evidence>
<dbReference type="EMBL" id="QXDF01000001">
    <property type="protein sequence ID" value="RIA56747.1"/>
    <property type="molecule type" value="Genomic_DNA"/>
</dbReference>